<dbReference type="EMBL" id="JACHIR010000001">
    <property type="protein sequence ID" value="MBB5891410.1"/>
    <property type="molecule type" value="Genomic_DNA"/>
</dbReference>
<dbReference type="InterPro" id="IPR030934">
    <property type="entry name" value="Intein_C"/>
</dbReference>
<dbReference type="Gene3D" id="2.170.16.10">
    <property type="entry name" value="Hedgehog/Intein (Hint) domain"/>
    <property type="match status" value="1"/>
</dbReference>
<dbReference type="InterPro" id="IPR031325">
    <property type="entry name" value="RHS_repeat"/>
</dbReference>
<dbReference type="InterPro" id="IPR045351">
    <property type="entry name" value="DUF6531"/>
</dbReference>
<keyword evidence="1" id="KW-0677">Repeat</keyword>
<evidence type="ECO:0000256" key="2">
    <source>
        <dbReference type="SAM" id="MobiDB-lite"/>
    </source>
</evidence>
<feature type="compositionally biased region" description="Polar residues" evidence="2">
    <location>
        <begin position="286"/>
        <end position="299"/>
    </location>
</feature>
<accession>A0A7W9NG82</accession>
<dbReference type="Pfam" id="PF13385">
    <property type="entry name" value="Laminin_G_3"/>
    <property type="match status" value="1"/>
</dbReference>
<dbReference type="CDD" id="cd00081">
    <property type="entry name" value="Hint"/>
    <property type="match status" value="1"/>
</dbReference>
<dbReference type="Proteomes" id="UP000585638">
    <property type="component" value="Unassembled WGS sequence"/>
</dbReference>
<dbReference type="SUPFAM" id="SSF51294">
    <property type="entry name" value="Hedgehog/intein (Hint) domain"/>
    <property type="match status" value="1"/>
</dbReference>
<name>A0A7W9NG82_9PSEU</name>
<proteinExistence type="predicted"/>
<dbReference type="SMART" id="SM00306">
    <property type="entry name" value="HintN"/>
    <property type="match status" value="1"/>
</dbReference>
<feature type="region of interest" description="Disordered" evidence="2">
    <location>
        <begin position="279"/>
        <end position="299"/>
    </location>
</feature>
<dbReference type="Pfam" id="PF20148">
    <property type="entry name" value="DUF6531"/>
    <property type="match status" value="1"/>
</dbReference>
<dbReference type="InterPro" id="IPR032724">
    <property type="entry name" value="SCP1.201-like"/>
</dbReference>
<dbReference type="InterPro" id="IPR006530">
    <property type="entry name" value="YD"/>
</dbReference>
<reference evidence="4 5" key="1">
    <citation type="submission" date="2020-08" db="EMBL/GenBank/DDBJ databases">
        <title>Sequencing the genomes of 1000 actinobacteria strains.</title>
        <authorList>
            <person name="Klenk H.-P."/>
        </authorList>
    </citation>
    <scope>NUCLEOTIDE SEQUENCE [LARGE SCALE GENOMIC DNA]</scope>
    <source>
        <strain evidence="4 5">DSM 43851</strain>
    </source>
</reference>
<comment type="caution">
    <text evidence="4">The sequence shown here is derived from an EMBL/GenBank/DDBJ whole genome shotgun (WGS) entry which is preliminary data.</text>
</comment>
<dbReference type="Gene3D" id="2.180.10.10">
    <property type="entry name" value="RHS repeat-associated core"/>
    <property type="match status" value="5"/>
</dbReference>
<dbReference type="SUPFAM" id="SSF49899">
    <property type="entry name" value="Concanavalin A-like lectins/glucanases"/>
    <property type="match status" value="1"/>
</dbReference>
<dbReference type="Pfam" id="PF05593">
    <property type="entry name" value="RHS_repeat"/>
    <property type="match status" value="4"/>
</dbReference>
<sequence>MVGLLVVVLVVGVFGPTASQVTPPLFGDLHALADALSLAPKQRWGSAADGAAQQPGEHDHVVATTAGNQQAARGLRADYPSITFPAAKAKPNTASAGAGPSAVRGFDPKTSKELPNEGGRFQSTYRNADGTETTAFSKNPVNYRKPDGTWQPIDTTLVPDNGGWRNGADEVAARLAGHAGGSGMVSFGLDSDHVFGYGLDGARTVAGQAQGSTVTYPGVLADTDLRLDVQPGGIKESLVLASPNAPHSFLFPLQLKGLTAKLLDGRVALVDAAGKERASIPAGSMSDASRNPHTGDPATSTGVTYHLVSGGLRVDLDQSWLADPARKYPVVVDPSVESPNASASMYVQNGSQNDGRTELRTGYDGTDNIHAATYLKFDGIENTLRNHKIFGAKLYIVNDWSWSCVPSPVYIHAVTAPWTGGGYPGPAFGPELSEASFAHGYIASGHTRSDCPVAGEGIDLGPAGRDVVQAWVNGTMPNYGLTVRGSETDSYGWKKFTGAGTANPPKLFVTHTPFNADYNITQPVPDPPVTRTQSGKIKITVTNRGASTWTQSGYALGYRVYAVGGGLVAMNEAAQLPGDVGRGQSVNLDATIQALNPGDYYLDFSMFQRGGPYFTDEQIPPARLVLRVRNIPPVISAQYPPNGYSSPTLIPQLWAHGVKIDAAPGSSLQYRFEVCERDSANNPVNCFDSGHISSDTWTVPAGKLVWSKTYLWRVFAFDGTDESPTLPESTLFESVPQPEITSHLGNAPYSTDSNDFDPQVGNFYRSAVDASLALGGPSISVARTYNSLDPRRGLAFGEGWATQYDMSVVPDADGSGNVVVTYPDGQQVRFGRNPDGSFAAPEGRYALLTHPNDQIWDLVDKAGSKYEFNGGHLTSITDSRGQAVVLDYTNGRLSFVHQPALLGRTAQGISFAWTGSHVTSVTTSPGGGTSLTWRYSYDGDKLTKVCDPLGGCTTYGYEPGTHYRSAVLDTKPDSYWRLGESAGPDATSQVGINLGSDKAKYKDVTLGSAGPTAASSAATFNGTSSAVTLPDGTLRKNRDMAIELWFRTTKGGPLVGYQNQALGSDKAPTAAVPMLYVGTDGKLRGQLWTNHVAPITATQTVNDGKWHHVTLTGALTTQSMYLDGQLVGSLDGAIDGLNMVNNQLGATYVVNQGDWPGLSGGAQWQYFAGDLAEAAYYEHPIGQPSISAHIDAAAGADELDKITLPSGNVAATVTYDLPDDRVHQYTDNNGGLWTLGVPTTTGTPDNPIKVATVTDPGGRAHEYDYDPLRGRIVRFVAPLGLGIRSEDRPIDPTTTTTTDTCTTPSDGGPIFCGGPVGGGGDPVGGVVDGGGVRTYTYDSAGFQSTVTDENGNQITLGYDKRGNTLSRKTCLVQQTNCQTAYFSYFLNPDSQTDPRNDRLTESRDARSANAADNTYKTSYTYTAAGQLATQTTPDGSVVTHTYTTGRESINPSTGMSGTQTGICPCAPPGLLLTSTDAMGAVTSYNYFVSGSLAQVTKPAGLVTRYTYDAMGRTLTRTQISDSQPSGVTTTYTYDALSRLATVTQPATTDAVTGVKHTSKTTVGYDADGDVVKVQVDDLTGGDKSRTTTAAYDGHDRLITQTDPVGNSTSYGYDSFGNRVWTVDPAGTKTKYLYTARNQVAEVRIAAWTGDPMGATAGAGGDGTPSDTTPNDDLVLHSYAYDLGGRLVRDTDAMGRTLNYTYYANDLTHQVIEKGFRNANGTNRDVVLQDYAYDATGNVVKNVSGNGKVTTTTSYDPVGRISSTTIDPDILARTTHYTYDRNGNVTRVERTGNSSNIGNFTPTVAETVDFGYDLAGRQTSQSVHNGNSLLTTSYGYDQRGLLVSLTDPRGNVAGADRAAFTTNFGYDEVGQQISTTLPSVAAESKGGAPATVRPTARLGLDTFGEPVEAKDPVGDISKVGYDADGRTVEQIEPTYTPPGGAAITATTRTTYDAVGRVSSTTDPRGNTTTYSYDQLGRLVQRHDPGDRTSVFQYDRAGELLQATDPSGATRTWTYDDLGRMITSTQIERVPQPGAFTTTYSYDDLGNTVSVKSPQDEIAAFSYDALSELVTYTDAAGVATQYGYDLSGRPVLTADAKGRKHWTNYDEAGRAVSTSDWKGGSTHLRDTAATYDPAGNLLSATDALNHTATFAYDAANRVVSQTVPTSDSESITTSYGYDADSRLTRSTDGRGNSTITSYNSLGLPESITDPATKTEPANTWTAAYDAAGNEVTLAAPGGVTRTSTFDELNRLTKETGAGAEAATADRVIGYDAAGRISTVSAPGGDITVNYDDRGDVTSATGGGGNASFGYDADGRMTTRTDAAGTASYRYANGRVSGVQDGATGVLQVPQYDEAGDVAGVAYSSGQTRTYTYDDLDRITSDTLKTAAGDVTSSISYGYDLADNLTQKNTAGTAGAGQNSYTYDYADRMTSWTAGAKTTPYKWDAAGNRVQAGDKTATFDERNRLLSDGDYTYAYTPRGTLASRTSSGLTEKLSFDAFDRMVSDGNSTYAYDGLDRVVTRNGAPMNYSGPSSALASDGTTKFSRSPDGALLSTAQGNDKQLAVSDVHGDVVAGFAPGDGNTGLSHSTAYDPFGQVTASSGAKSSAGFQGAYTDPDTGKVDMNARWYDPATGSFASRDSVDGNRYAYGASAPLNYTDPDGHSPRTCDGQQCDWCVILVGTSDDCAGGGGGGSGGGGSSCGGPDLLQLVGACGSDQCDSQSPLQLESYCYGDGSGSGGSSGGEGILGTIKRGEPGTCTSHCGSRGGSSRPAPPDPAIAARAAEKWAAENNPIPIPSAMYQPFYAQQSDFVSATPDLPAQQVSQLQNPVSDVDKSYAAMQAKLVADQGPVVQNVSAAVQQASNTSGDFWGNVGNAAGNVGSFLWNGFLDTGHEAFNCADSMAGFLVTGATKGRFYINHEEADDCLPTAINIATLEAGGEFGLFGKFAKPGVLADVLGGAGRLLGDVGGALRPFVRGLGESLLNGIPGLRSMLGKAEDGLAGMMCKLFNSFAASTPVVMADGSQKPISDVQVGDQVKATDPTTGQSGDKPVTDVIVGQGLKHLVDVSVVDSDGDRSSVTATSNHPFWVDSSESWTDAGDLKAGENLHTDDGRSVTVVGLRAHDETTRVYNLTVDGLHTYYVATGDAHVLVHNSGCFDPAGLGAGLPRYTPGGPTSGTGKAADGRIYDVVSGNKQQDADLLNIVNNVLRSKGRLPGLATSARASDVEQKFAAIMIRDGIDDANIVINNPTGPCDVRLGCDDVLDDLLGRKKLTVHWPDGNGGWTSKQYGGR</sequence>
<dbReference type="InterPro" id="IPR050708">
    <property type="entry name" value="T6SS_VgrG/RHS"/>
</dbReference>
<organism evidence="4 5">
    <name type="scientific">Kutzneria kofuensis</name>
    <dbReference type="NCBI Taxonomy" id="103725"/>
    <lineage>
        <taxon>Bacteria</taxon>
        <taxon>Bacillati</taxon>
        <taxon>Actinomycetota</taxon>
        <taxon>Actinomycetes</taxon>
        <taxon>Pseudonocardiales</taxon>
        <taxon>Pseudonocardiaceae</taxon>
        <taxon>Kutzneria</taxon>
    </lineage>
</organism>
<feature type="region of interest" description="Disordered" evidence="2">
    <location>
        <begin position="90"/>
        <end position="153"/>
    </location>
</feature>
<dbReference type="Pfam" id="PF07591">
    <property type="entry name" value="PT-HINT"/>
    <property type="match status" value="1"/>
</dbReference>
<dbReference type="RefSeq" id="WP_184861491.1">
    <property type="nucleotide sequence ID" value="NZ_JACHIR010000001.1"/>
</dbReference>
<gene>
    <name evidence="4" type="ORF">BJ998_002606</name>
</gene>
<dbReference type="PANTHER" id="PTHR32305">
    <property type="match status" value="1"/>
</dbReference>
<feature type="region of interest" description="Disordered" evidence="2">
    <location>
        <begin position="1286"/>
        <end position="1306"/>
    </location>
</feature>
<dbReference type="Pfam" id="PF25023">
    <property type="entry name" value="TEN_YD-shell"/>
    <property type="match status" value="2"/>
</dbReference>
<dbReference type="InterPro" id="IPR056823">
    <property type="entry name" value="TEN-like_YD-shell"/>
</dbReference>
<dbReference type="NCBIfam" id="TIGR03696">
    <property type="entry name" value="Rhs_assc_core"/>
    <property type="match status" value="1"/>
</dbReference>
<feature type="compositionally biased region" description="Low complexity" evidence="2">
    <location>
        <begin position="1293"/>
        <end position="1303"/>
    </location>
</feature>
<dbReference type="NCBIfam" id="TIGR01643">
    <property type="entry name" value="YD_repeat_2x"/>
    <property type="match status" value="8"/>
</dbReference>
<evidence type="ECO:0000313" key="4">
    <source>
        <dbReference type="EMBL" id="MBB5891410.1"/>
    </source>
</evidence>
<evidence type="ECO:0000313" key="5">
    <source>
        <dbReference type="Proteomes" id="UP000585638"/>
    </source>
</evidence>
<dbReference type="Pfam" id="PF14428">
    <property type="entry name" value="DddA-like"/>
    <property type="match status" value="1"/>
</dbReference>
<dbReference type="InterPro" id="IPR036844">
    <property type="entry name" value="Hint_dom_sf"/>
</dbReference>
<dbReference type="NCBIfam" id="TIGR01443">
    <property type="entry name" value="intein_Cterm"/>
    <property type="match status" value="1"/>
</dbReference>
<feature type="compositionally biased region" description="Basic and acidic residues" evidence="2">
    <location>
        <begin position="106"/>
        <end position="115"/>
    </location>
</feature>
<dbReference type="InterPro" id="IPR003587">
    <property type="entry name" value="Hint_dom_N"/>
</dbReference>
<dbReference type="InterPro" id="IPR022385">
    <property type="entry name" value="Rhs_assc_core"/>
</dbReference>
<protein>
    <submittedName>
        <fullName evidence="4">RHS repeat-associated protein</fullName>
    </submittedName>
</protein>
<dbReference type="InterPro" id="IPR013320">
    <property type="entry name" value="ConA-like_dom_sf"/>
</dbReference>
<keyword evidence="5" id="KW-1185">Reference proteome</keyword>
<feature type="compositionally biased region" description="Polar residues" evidence="2">
    <location>
        <begin position="121"/>
        <end position="140"/>
    </location>
</feature>
<feature type="compositionally biased region" description="Basic and acidic residues" evidence="2">
    <location>
        <begin position="1392"/>
        <end position="1406"/>
    </location>
</feature>
<feature type="domain" description="Hint" evidence="3">
    <location>
        <begin position="3001"/>
        <end position="3103"/>
    </location>
</feature>
<evidence type="ECO:0000256" key="1">
    <source>
        <dbReference type="ARBA" id="ARBA00022737"/>
    </source>
</evidence>
<evidence type="ECO:0000259" key="3">
    <source>
        <dbReference type="SMART" id="SM00306"/>
    </source>
</evidence>
<dbReference type="PROSITE" id="PS50818">
    <property type="entry name" value="INTEIN_C_TER"/>
    <property type="match status" value="1"/>
</dbReference>
<feature type="region of interest" description="Disordered" evidence="2">
    <location>
        <begin position="1388"/>
        <end position="1411"/>
    </location>
</feature>
<dbReference type="PANTHER" id="PTHR32305:SF15">
    <property type="entry name" value="PROTEIN RHSA-RELATED"/>
    <property type="match status" value="1"/>
</dbReference>